<name>A0A1N6MQL0_9GAMM</name>
<protein>
    <submittedName>
        <fullName evidence="3">Putative Trypsin</fullName>
        <ecNumber evidence="3">3.4.21.4</ecNumber>
    </submittedName>
</protein>
<proteinExistence type="predicted"/>
<dbReference type="RefSeq" id="WP_086954577.1">
    <property type="nucleotide sequence ID" value="NZ_CAWRBJ010000001.1"/>
</dbReference>
<dbReference type="Proteomes" id="UP000196435">
    <property type="component" value="Unassembled WGS sequence"/>
</dbReference>
<dbReference type="PRINTS" id="PR00722">
    <property type="entry name" value="CHYMOTRYPSIN"/>
</dbReference>
<dbReference type="PROSITE" id="PS00134">
    <property type="entry name" value="TRYPSIN_HIS"/>
    <property type="match status" value="1"/>
</dbReference>
<evidence type="ECO:0000313" key="3">
    <source>
        <dbReference type="EMBL" id="SIP71133.1"/>
    </source>
</evidence>
<dbReference type="SMART" id="SM00020">
    <property type="entry name" value="Tryp_SPc"/>
    <property type="match status" value="1"/>
</dbReference>
<feature type="compositionally biased region" description="Low complexity" evidence="1">
    <location>
        <begin position="777"/>
        <end position="790"/>
    </location>
</feature>
<dbReference type="EMBL" id="FTLG01000010">
    <property type="protein sequence ID" value="SIP71133.1"/>
    <property type="molecule type" value="Genomic_DNA"/>
</dbReference>
<gene>
    <name evidence="3" type="ORF">XIS1_1070011</name>
</gene>
<dbReference type="InterPro" id="IPR018114">
    <property type="entry name" value="TRYPSIN_HIS"/>
</dbReference>
<dbReference type="InterPro" id="IPR001314">
    <property type="entry name" value="Peptidase_S1A"/>
</dbReference>
<dbReference type="PANTHER" id="PTHR24260">
    <property type="match status" value="1"/>
</dbReference>
<dbReference type="InterPro" id="IPR051333">
    <property type="entry name" value="CLIP_Serine_Protease"/>
</dbReference>
<dbReference type="SUPFAM" id="SSF50494">
    <property type="entry name" value="Trypsin-like serine proteases"/>
    <property type="match status" value="1"/>
</dbReference>
<feature type="compositionally biased region" description="Basic and acidic residues" evidence="1">
    <location>
        <begin position="868"/>
        <end position="878"/>
    </location>
</feature>
<keyword evidence="3" id="KW-0378">Hydrolase</keyword>
<organism evidence="3 4">
    <name type="scientific">Xenorhabdus innexi</name>
    <dbReference type="NCBI Taxonomy" id="290109"/>
    <lineage>
        <taxon>Bacteria</taxon>
        <taxon>Pseudomonadati</taxon>
        <taxon>Pseudomonadota</taxon>
        <taxon>Gammaproteobacteria</taxon>
        <taxon>Enterobacterales</taxon>
        <taxon>Morganellaceae</taxon>
        <taxon>Xenorhabdus</taxon>
    </lineage>
</organism>
<dbReference type="InterPro" id="IPR043504">
    <property type="entry name" value="Peptidase_S1_PA_chymotrypsin"/>
</dbReference>
<feature type="region of interest" description="Disordered" evidence="1">
    <location>
        <begin position="868"/>
        <end position="897"/>
    </location>
</feature>
<feature type="region of interest" description="Disordered" evidence="1">
    <location>
        <begin position="777"/>
        <end position="796"/>
    </location>
</feature>
<dbReference type="InterPro" id="IPR009003">
    <property type="entry name" value="Peptidase_S1_PA"/>
</dbReference>
<dbReference type="InterPro" id="IPR001254">
    <property type="entry name" value="Trypsin_dom"/>
</dbReference>
<evidence type="ECO:0000259" key="2">
    <source>
        <dbReference type="PROSITE" id="PS50240"/>
    </source>
</evidence>
<feature type="compositionally biased region" description="Low complexity" evidence="1">
    <location>
        <begin position="887"/>
        <end position="897"/>
    </location>
</feature>
<reference evidence="4" key="1">
    <citation type="submission" date="2016-12" db="EMBL/GenBank/DDBJ databases">
        <authorList>
            <person name="Gaudriault S."/>
        </authorList>
    </citation>
    <scope>NUCLEOTIDE SEQUENCE [LARGE SCALE GENOMIC DNA]</scope>
    <source>
        <strain evidence="4">HGB1681 (deposited as PTA-6826 in the American Type Culture Collection)</strain>
    </source>
</reference>
<dbReference type="Gene3D" id="2.40.10.10">
    <property type="entry name" value="Trypsin-like serine proteases"/>
    <property type="match status" value="1"/>
</dbReference>
<dbReference type="GO" id="GO:0004252">
    <property type="term" value="F:serine-type endopeptidase activity"/>
    <property type="evidence" value="ECO:0007669"/>
    <property type="project" value="UniProtKB-EC"/>
</dbReference>
<dbReference type="AlphaFoldDB" id="A0A1N6MQL0"/>
<evidence type="ECO:0000313" key="4">
    <source>
        <dbReference type="Proteomes" id="UP000196435"/>
    </source>
</evidence>
<evidence type="ECO:0000256" key="1">
    <source>
        <dbReference type="SAM" id="MobiDB-lite"/>
    </source>
</evidence>
<sequence>MIIFRLILILSFLFYSVSSLSGGMLTSPPRETIARGEESCIEGKDSQCKPWVIHIYHEIKLGQYKKTISACTGSLIAPSYILTASHCYYYPKSDGPSGQVSFEGYIIKDYKKKIIGRGDPKNFFPYSESGKSADFAIIKLDRPINLHDFGHVSRFFYYDNAYEKNEKDYYNTSIYGYGSLGIDERTGNSIEGTGEQKRADVKIITATKDFKGNDGLIIKENEALTAEVSQPGDSGGPTIWHNTIIGVISSGEKALAKKDPGSKRPLNFSLISDVTGKYLTTKFYQPKDLGHWFSNTMKQIWIDSPDWNGRVSKRKKYIPVRGYGRPDSKIKLSYSIDNKPVKDIECPDRVGIDGEWKCLIPYDSYFTDVTDEKQYNINITVRESEEVYNKWREDALTAEIPSIKQELSIVYPLNNSVVHTNNFTIRGYAAPNSDIKLELSPDQKKPLKQDALCDKIIDNQLIKTNESGLWTCTIKPYLTISDLGKKFHIIVEQENSSNNNIFDKVNITLQLKNYTDLKLDLRTGDEVSIYRKMLDLNVTYDKNASVICIFNTFIFHCKNKPDYSHFNIPNIIKDIKNKKPTQPKEWSLNINALQVIDGQDLFDLNHWYDTSFKTKGEYFRPKFDEKYSIKSPRIIQSSKSKNKKFSGFGGDNKRYTQEYYSTFLPSEYSICMKENSHSPSGSPQCNRTEDRDIYVRIPLKENTYFSEIPIQYSDYNGIHNFPNWKISLPPELKDGLYYIEIMDRFIPLGLDIPPKVWSDISRKTYFQITTPDIDITTPESTSGTVTTVSGHANTPGETVNVRKRKLSPSQTASGADISHILPDTICKGAVVSDNGGWGCGIPVLLDKGTYELTAELMKNDKVIATDKEEVTVEEKKQDDDEDEPEIDNSSSSPSINPDGGTITLLGLFSAAAAAAGAGAGLATGLAGAASGAVIGAVSVIAGLAVPHWGLNIDGSKLRGGEAYTLVIQQTKDGSKIGTPIEWHFTMPMRITEPKKNARYWINSDISIQGEGTPGQFILIASSKYLLPPEQTTLPLSSGSLICQTKVNDNGKWVCPNNPVLTAKQTGTFSLYAAQYQEIQAGEPTKIHYERTSEAAREYEVIHTPVSITAPKQNAVFHLMPFNITGIGDPDARIHIGKMENNEVCDTTVAASGKWSCGPYLFGKGKYTVPVEQFINNELHSTAQVSFEIQPSGNVLLNIKELLLDDN</sequence>
<dbReference type="PROSITE" id="PS50240">
    <property type="entry name" value="TRYPSIN_DOM"/>
    <property type="match status" value="1"/>
</dbReference>
<feature type="domain" description="Peptidase S1" evidence="2">
    <location>
        <begin position="33"/>
        <end position="298"/>
    </location>
</feature>
<dbReference type="PANTHER" id="PTHR24260:SF136">
    <property type="entry name" value="GH08193P-RELATED"/>
    <property type="match status" value="1"/>
</dbReference>
<dbReference type="EC" id="3.4.21.4" evidence="3"/>
<dbReference type="Pfam" id="PF00089">
    <property type="entry name" value="Trypsin"/>
    <property type="match status" value="1"/>
</dbReference>
<accession>A0A1N6MQL0</accession>
<dbReference type="GO" id="GO:0006508">
    <property type="term" value="P:proteolysis"/>
    <property type="evidence" value="ECO:0007669"/>
    <property type="project" value="InterPro"/>
</dbReference>